<evidence type="ECO:0000313" key="3">
    <source>
        <dbReference type="Proteomes" id="UP000694930"/>
    </source>
</evidence>
<evidence type="ECO:0000259" key="2">
    <source>
        <dbReference type="Pfam" id="PF10440"/>
    </source>
</evidence>
<feature type="compositionally biased region" description="Basic and acidic residues" evidence="1">
    <location>
        <begin position="108"/>
        <end position="117"/>
    </location>
</feature>
<reference evidence="3" key="1">
    <citation type="journal article" date="2014" name="Nat. Genet.">
        <title>The genome of the stress-tolerant wild tomato species Solanum pennellii.</title>
        <authorList>
            <person name="Bolger A."/>
            <person name="Scossa F."/>
            <person name="Bolger M.E."/>
            <person name="Lanz C."/>
            <person name="Maumus F."/>
            <person name="Tohge T."/>
            <person name="Quesneville H."/>
            <person name="Alseekh S."/>
            <person name="Sorensen I."/>
            <person name="Lichtenstein G."/>
            <person name="Fich E.A."/>
            <person name="Conte M."/>
            <person name="Keller H."/>
            <person name="Schneeberger K."/>
            <person name="Schwacke R."/>
            <person name="Ofner I."/>
            <person name="Vrebalov J."/>
            <person name="Xu Y."/>
            <person name="Osorio S."/>
            <person name="Aflitos S.A."/>
            <person name="Schijlen E."/>
            <person name="Jimenez-Gomez J.M."/>
            <person name="Ryngajllo M."/>
            <person name="Kimura S."/>
            <person name="Kumar R."/>
            <person name="Koenig D."/>
            <person name="Headland L.R."/>
            <person name="Maloof J.N."/>
            <person name="Sinha N."/>
            <person name="van Ham R.C."/>
            <person name="Lankhorst R.K."/>
            <person name="Mao L."/>
            <person name="Vogel A."/>
            <person name="Arsova B."/>
            <person name="Panstruga R."/>
            <person name="Fei Z."/>
            <person name="Rose J.K."/>
            <person name="Zamir D."/>
            <person name="Carrari F."/>
            <person name="Giovannoni J.J."/>
            <person name="Weigel D."/>
            <person name="Usadel B."/>
            <person name="Fernie A.R."/>
        </authorList>
    </citation>
    <scope>NUCLEOTIDE SEQUENCE [LARGE SCALE GENOMIC DNA]</scope>
    <source>
        <strain evidence="3">cv. LA0716</strain>
    </source>
</reference>
<reference evidence="4" key="2">
    <citation type="submission" date="2025-08" db="UniProtKB">
        <authorList>
            <consortium name="RefSeq"/>
        </authorList>
    </citation>
    <scope>IDENTIFICATION</scope>
</reference>
<dbReference type="Gene3D" id="1.10.8.850">
    <property type="entry name" value="Histone-lysine N methyltransferase , C-terminal domain-like"/>
    <property type="match status" value="1"/>
</dbReference>
<keyword evidence="3" id="KW-1185">Reference proteome</keyword>
<feature type="region of interest" description="Disordered" evidence="1">
    <location>
        <begin position="108"/>
        <end position="141"/>
    </location>
</feature>
<feature type="compositionally biased region" description="Low complexity" evidence="1">
    <location>
        <begin position="401"/>
        <end position="414"/>
    </location>
</feature>
<accession>A0ABM1H1K0</accession>
<sequence>MILIYIYILVFSFRIKANIQYFITLFRLLFCCVLRRLKHATMAPRGRPRKRLSRMDAATDAMTAFGFDERLVQKTVKQLLKEYGGDVGWAFIEEYGYKELIEAILRDQESNDEDSTKQKGVSSQVERAEDPALQSILGPSGTLVDSTDNKAGITVGETSCSELVNAPAPIYVELCRNKQAICSTVFCPPPVEGDGNSWKDVVEGQISTQKEMVNAVWCDGGNSKNQVQSGSNSHDFASPPTSSPCPVNYLKLCSGSHVQLGNNYPTASLCPVNHVARPVDHHPTALPSSKQGFSSLDERAEDSALLSTTCPSGALISTNNESGNTLGETGCSQLADAVEPIHEELCGNKQDIGSTEALCLPPAEGVEQRCKDIEEDQTYYIQKRLANVFTGDGGNSGGRGSNVPPTSVNSVPTPADHIPTTLPSSKRVCLRPPRRSFPCYGWIESDSEEDADDFIQLQPMKCVEL</sequence>
<dbReference type="Proteomes" id="UP000694930">
    <property type="component" value="Chromosome 6"/>
</dbReference>
<name>A0ABM1H1K0_SOLPN</name>
<dbReference type="PANTHER" id="PTHR34271:SF1">
    <property type="entry name" value="NUCLEOLAR HISTONE METHYLTRANSFERASE-RELATED PROTEIN"/>
    <property type="match status" value="1"/>
</dbReference>
<organism evidence="3 4">
    <name type="scientific">Solanum pennellii</name>
    <name type="common">Tomato</name>
    <name type="synonym">Lycopersicon pennellii</name>
    <dbReference type="NCBI Taxonomy" id="28526"/>
    <lineage>
        <taxon>Eukaryota</taxon>
        <taxon>Viridiplantae</taxon>
        <taxon>Streptophyta</taxon>
        <taxon>Embryophyta</taxon>
        <taxon>Tracheophyta</taxon>
        <taxon>Spermatophyta</taxon>
        <taxon>Magnoliopsida</taxon>
        <taxon>eudicotyledons</taxon>
        <taxon>Gunneridae</taxon>
        <taxon>Pentapetalae</taxon>
        <taxon>asterids</taxon>
        <taxon>lamiids</taxon>
        <taxon>Solanales</taxon>
        <taxon>Solanaceae</taxon>
        <taxon>Solanoideae</taxon>
        <taxon>Solaneae</taxon>
        <taxon>Solanum</taxon>
        <taxon>Solanum subgen. Lycopersicon</taxon>
    </lineage>
</organism>
<dbReference type="InterPro" id="IPR043017">
    <property type="entry name" value="WIYLD_dom_sf"/>
</dbReference>
<feature type="compositionally biased region" description="Gly residues" evidence="1">
    <location>
        <begin position="391"/>
        <end position="400"/>
    </location>
</feature>
<evidence type="ECO:0000256" key="1">
    <source>
        <dbReference type="SAM" id="MobiDB-lite"/>
    </source>
</evidence>
<evidence type="ECO:0000313" key="4">
    <source>
        <dbReference type="RefSeq" id="XP_015079088.2"/>
    </source>
</evidence>
<protein>
    <submittedName>
        <fullName evidence="4">Uncharacterized protein LOC107023053 isoform X1</fullName>
    </submittedName>
</protein>
<dbReference type="RefSeq" id="XP_015079088.2">
    <property type="nucleotide sequence ID" value="XM_015223602.2"/>
</dbReference>
<dbReference type="InterPro" id="IPR018848">
    <property type="entry name" value="WIYLD_domain"/>
</dbReference>
<dbReference type="Pfam" id="PF10440">
    <property type="entry name" value="WIYLD"/>
    <property type="match status" value="1"/>
</dbReference>
<gene>
    <name evidence="4" type="primary">LOC107023053</name>
</gene>
<feature type="domain" description="WIYLD" evidence="2">
    <location>
        <begin position="49"/>
        <end position="109"/>
    </location>
</feature>
<feature type="region of interest" description="Disordered" evidence="1">
    <location>
        <begin position="391"/>
        <end position="418"/>
    </location>
</feature>
<dbReference type="PANTHER" id="PTHR34271">
    <property type="entry name" value="NUCLEOLAR HISTONE METHYLTRANSFERASE-RELATED PROTEIN"/>
    <property type="match status" value="1"/>
</dbReference>
<proteinExistence type="predicted"/>
<dbReference type="GeneID" id="107023053"/>